<feature type="chain" id="PRO_5040398777" evidence="2">
    <location>
        <begin position="25"/>
        <end position="159"/>
    </location>
</feature>
<keyword evidence="1" id="KW-0812">Transmembrane</keyword>
<gene>
    <name evidence="3" type="ORF">CINC_LOCUS13016</name>
</gene>
<keyword evidence="2" id="KW-0732">Signal</keyword>
<organism evidence="3 4">
    <name type="scientific">Chrysodeixis includens</name>
    <name type="common">Soybean looper</name>
    <name type="synonym">Pseudoplusia includens</name>
    <dbReference type="NCBI Taxonomy" id="689277"/>
    <lineage>
        <taxon>Eukaryota</taxon>
        <taxon>Metazoa</taxon>
        <taxon>Ecdysozoa</taxon>
        <taxon>Arthropoda</taxon>
        <taxon>Hexapoda</taxon>
        <taxon>Insecta</taxon>
        <taxon>Pterygota</taxon>
        <taxon>Neoptera</taxon>
        <taxon>Endopterygota</taxon>
        <taxon>Lepidoptera</taxon>
        <taxon>Glossata</taxon>
        <taxon>Ditrysia</taxon>
        <taxon>Noctuoidea</taxon>
        <taxon>Noctuidae</taxon>
        <taxon>Plusiinae</taxon>
        <taxon>Chrysodeixis</taxon>
    </lineage>
</organism>
<dbReference type="EMBL" id="LR824012">
    <property type="protein sequence ID" value="CAD0198744.1"/>
    <property type="molecule type" value="Genomic_DNA"/>
</dbReference>
<dbReference type="Proteomes" id="UP001154114">
    <property type="component" value="Chromosome 9"/>
</dbReference>
<evidence type="ECO:0000313" key="4">
    <source>
        <dbReference type="Proteomes" id="UP001154114"/>
    </source>
</evidence>
<sequence length="159" mass="17852">MVIRASVISSWCLASWFHILVVSSQTDMFYKQLGQTKLICAYVQLKPNTPENIFRLTKTIFDALELRETRVSLYDMFSFDTGFILRIAASTFVYITAQLQLALPNLKEGHYFGKVRYKIKMKTAFAFLVVVAFFAYVSAQDATPPADQASSPTPAPGGM</sequence>
<dbReference type="AlphaFoldDB" id="A0A9N8PZX8"/>
<evidence type="ECO:0000256" key="2">
    <source>
        <dbReference type="SAM" id="SignalP"/>
    </source>
</evidence>
<dbReference type="OrthoDB" id="7232615at2759"/>
<proteinExistence type="predicted"/>
<keyword evidence="4" id="KW-1185">Reference proteome</keyword>
<evidence type="ECO:0000256" key="1">
    <source>
        <dbReference type="SAM" id="Phobius"/>
    </source>
</evidence>
<keyword evidence="1" id="KW-1133">Transmembrane helix</keyword>
<name>A0A9N8PZX8_CHRIL</name>
<feature type="transmembrane region" description="Helical" evidence="1">
    <location>
        <begin position="123"/>
        <end position="139"/>
    </location>
</feature>
<feature type="transmembrane region" description="Helical" evidence="1">
    <location>
        <begin position="83"/>
        <end position="103"/>
    </location>
</feature>
<feature type="signal peptide" evidence="2">
    <location>
        <begin position="1"/>
        <end position="24"/>
    </location>
</feature>
<accession>A0A9N8PZX8</accession>
<reference evidence="3" key="1">
    <citation type="submission" date="2021-12" db="EMBL/GenBank/DDBJ databases">
        <authorList>
            <person name="King R."/>
        </authorList>
    </citation>
    <scope>NUCLEOTIDE SEQUENCE</scope>
</reference>
<keyword evidence="1" id="KW-0472">Membrane</keyword>
<protein>
    <submittedName>
        <fullName evidence="3">Uncharacterized protein</fullName>
    </submittedName>
</protein>
<evidence type="ECO:0000313" key="3">
    <source>
        <dbReference type="EMBL" id="CAD0198744.1"/>
    </source>
</evidence>